<keyword evidence="1" id="KW-0472">Membrane</keyword>
<keyword evidence="3" id="KW-1185">Reference proteome</keyword>
<keyword evidence="1" id="KW-1133">Transmembrane helix</keyword>
<evidence type="ECO:0000256" key="1">
    <source>
        <dbReference type="SAM" id="Phobius"/>
    </source>
</evidence>
<accession>A0ABU8Q302</accession>
<feature type="transmembrane region" description="Helical" evidence="1">
    <location>
        <begin position="142"/>
        <end position="164"/>
    </location>
</feature>
<name>A0ABU8Q302_9SPHN</name>
<sequence>MGRKVSELCAEALALAAGGWWIAGGAILLLCGAGIAADLLGPAGRLAGGAVQLGVSWGILRSMAQRQGWIPPGRSAGGVLGLLGLNILHTVGVGLACLLLLLPGLYLAARWSAASAILVAERASPTEALGESWARTRDRAGVIALVLCGVFLPLVAAGVALALWTDPDSTSVGAVAGTNIAIALSYVCAWYVGMAVYARTRASQEELEQVFA</sequence>
<feature type="transmembrane region" description="Helical" evidence="1">
    <location>
        <begin position="12"/>
        <end position="37"/>
    </location>
</feature>
<dbReference type="RefSeq" id="WP_165889975.1">
    <property type="nucleotide sequence ID" value="NZ_JBBGZA010000001.1"/>
</dbReference>
<feature type="transmembrane region" description="Helical" evidence="1">
    <location>
        <begin position="176"/>
        <end position="198"/>
    </location>
</feature>
<organism evidence="2 3">
    <name type="scientific">Sphingomonas molluscorum</name>
    <dbReference type="NCBI Taxonomy" id="418184"/>
    <lineage>
        <taxon>Bacteria</taxon>
        <taxon>Pseudomonadati</taxon>
        <taxon>Pseudomonadota</taxon>
        <taxon>Alphaproteobacteria</taxon>
        <taxon>Sphingomonadales</taxon>
        <taxon>Sphingomonadaceae</taxon>
        <taxon>Sphingomonas</taxon>
    </lineage>
</organism>
<evidence type="ECO:0000313" key="2">
    <source>
        <dbReference type="EMBL" id="MEJ5093870.1"/>
    </source>
</evidence>
<keyword evidence="1" id="KW-0812">Transmembrane</keyword>
<dbReference type="Proteomes" id="UP001380365">
    <property type="component" value="Unassembled WGS sequence"/>
</dbReference>
<protein>
    <recommendedName>
        <fullName evidence="4">Glycerophosphoryl diester phosphodiesterase membrane domain-containing protein</fullName>
    </recommendedName>
</protein>
<proteinExistence type="predicted"/>
<feature type="transmembrane region" description="Helical" evidence="1">
    <location>
        <begin position="79"/>
        <end position="102"/>
    </location>
</feature>
<dbReference type="EMBL" id="JBBGZA010000001">
    <property type="protein sequence ID" value="MEJ5093870.1"/>
    <property type="molecule type" value="Genomic_DNA"/>
</dbReference>
<evidence type="ECO:0008006" key="4">
    <source>
        <dbReference type="Google" id="ProtNLM"/>
    </source>
</evidence>
<evidence type="ECO:0000313" key="3">
    <source>
        <dbReference type="Proteomes" id="UP001380365"/>
    </source>
</evidence>
<gene>
    <name evidence="2" type="ORF">WH159_04895</name>
</gene>
<comment type="caution">
    <text evidence="2">The sequence shown here is derived from an EMBL/GenBank/DDBJ whole genome shotgun (WGS) entry which is preliminary data.</text>
</comment>
<reference evidence="2 3" key="1">
    <citation type="submission" date="2023-12" db="EMBL/GenBank/DDBJ databases">
        <title>Gut-associated functions are favored during microbiome assembly across C. elegans life.</title>
        <authorList>
            <person name="Zimmermann J."/>
        </authorList>
    </citation>
    <scope>NUCLEOTIDE SEQUENCE [LARGE SCALE GENOMIC DNA]</scope>
    <source>
        <strain evidence="2 3">JUb134</strain>
    </source>
</reference>